<keyword evidence="1" id="KW-0175">Coiled coil</keyword>
<dbReference type="Proteomes" id="UP000800038">
    <property type="component" value="Unassembled WGS sequence"/>
</dbReference>
<feature type="compositionally biased region" description="Polar residues" evidence="2">
    <location>
        <begin position="137"/>
        <end position="146"/>
    </location>
</feature>
<feature type="compositionally biased region" description="Basic residues" evidence="2">
    <location>
        <begin position="289"/>
        <end position="298"/>
    </location>
</feature>
<keyword evidence="4" id="KW-1185">Reference proteome</keyword>
<reference evidence="3" key="1">
    <citation type="journal article" date="2020" name="Stud. Mycol.">
        <title>101 Dothideomycetes genomes: a test case for predicting lifestyles and emergence of pathogens.</title>
        <authorList>
            <person name="Haridas S."/>
            <person name="Albert R."/>
            <person name="Binder M."/>
            <person name="Bloem J."/>
            <person name="Labutti K."/>
            <person name="Salamov A."/>
            <person name="Andreopoulos B."/>
            <person name="Baker S."/>
            <person name="Barry K."/>
            <person name="Bills G."/>
            <person name="Bluhm B."/>
            <person name="Cannon C."/>
            <person name="Castanera R."/>
            <person name="Culley D."/>
            <person name="Daum C."/>
            <person name="Ezra D."/>
            <person name="Gonzalez J."/>
            <person name="Henrissat B."/>
            <person name="Kuo A."/>
            <person name="Liang C."/>
            <person name="Lipzen A."/>
            <person name="Lutzoni F."/>
            <person name="Magnuson J."/>
            <person name="Mondo S."/>
            <person name="Nolan M."/>
            <person name="Ohm R."/>
            <person name="Pangilinan J."/>
            <person name="Park H.-J."/>
            <person name="Ramirez L."/>
            <person name="Alfaro M."/>
            <person name="Sun H."/>
            <person name="Tritt A."/>
            <person name="Yoshinaga Y."/>
            <person name="Zwiers L.-H."/>
            <person name="Turgeon B."/>
            <person name="Goodwin S."/>
            <person name="Spatafora J."/>
            <person name="Crous P."/>
            <person name="Grigoriev I."/>
        </authorList>
    </citation>
    <scope>NUCLEOTIDE SEQUENCE</scope>
    <source>
        <strain evidence="3">CBS 161.51</strain>
    </source>
</reference>
<sequence>MPRRSSALASTSTSASASPAASHKSHASWQSAELNADNILSGERKRKGSRKKVESDASEAEDDVQDSRRKRGSRTEILRDEATAKKASTKQKPMPKPAMPKSKVQPKPKPKLQPKLKKPKSPPQQPFPPMTSVKYAHTTQSQTHSARYSGGGGPEYYSDEEAHQKAQPSSRVPEAHKPTTAIFEGDSDVETNNNLQPPERSEIDLTNVADSSSSNSSKDEDEDNAVTGLEAEPIGKLIDRAVKKKKKKMESQEDEAEMQRFRLQPEKGRFIGFSLDELEAGLPASTPGTKKKRQYKKKTNAEQAESLSPRMKRLEDLSRLTMLITFDPDVCTQLVARVFPEYVNNPQDAWIEKTATDRVRQNCRSWKSRTVAAMRDYVQDIMDEDTLGKLKDEGKTPAVIRHVLNQDFYDISLFPKVFKFAAGYINLRKSSPLAQWYAKMLFINVATYVKMVLDVEAGRDLRKPGEKPNAKHTHAMLLEVFHTIPQQDGLRLHRPKLKDFFMDPNYHAKAKKKAEHNIFYDPNADGLIGLVEPPPGLDPYTAAEGLYDNMENVKKQYQAQIKKADRLLALAAAKK</sequence>
<proteinExistence type="predicted"/>
<dbReference type="OrthoDB" id="5425043at2759"/>
<accession>A0A6A5S6Y9</accession>
<feature type="region of interest" description="Disordered" evidence="2">
    <location>
        <begin position="1"/>
        <end position="234"/>
    </location>
</feature>
<feature type="coiled-coil region" evidence="1">
    <location>
        <begin position="540"/>
        <end position="574"/>
    </location>
</feature>
<organism evidence="3 4">
    <name type="scientific">Clathrospora elynae</name>
    <dbReference type="NCBI Taxonomy" id="706981"/>
    <lineage>
        <taxon>Eukaryota</taxon>
        <taxon>Fungi</taxon>
        <taxon>Dikarya</taxon>
        <taxon>Ascomycota</taxon>
        <taxon>Pezizomycotina</taxon>
        <taxon>Dothideomycetes</taxon>
        <taxon>Pleosporomycetidae</taxon>
        <taxon>Pleosporales</taxon>
        <taxon>Diademaceae</taxon>
        <taxon>Clathrospora</taxon>
    </lineage>
</organism>
<dbReference type="EMBL" id="ML976307">
    <property type="protein sequence ID" value="KAF1935148.1"/>
    <property type="molecule type" value="Genomic_DNA"/>
</dbReference>
<dbReference type="AlphaFoldDB" id="A0A6A5S6Y9"/>
<gene>
    <name evidence="3" type="ORF">EJ02DRAFT_516605</name>
</gene>
<protein>
    <submittedName>
        <fullName evidence="3">Uncharacterized protein</fullName>
    </submittedName>
</protein>
<feature type="compositionally biased region" description="Basic and acidic residues" evidence="2">
    <location>
        <begin position="73"/>
        <end position="84"/>
    </location>
</feature>
<evidence type="ECO:0000256" key="2">
    <source>
        <dbReference type="SAM" id="MobiDB-lite"/>
    </source>
</evidence>
<name>A0A6A5S6Y9_9PLEO</name>
<feature type="compositionally biased region" description="Basic residues" evidence="2">
    <location>
        <begin position="104"/>
        <end position="120"/>
    </location>
</feature>
<evidence type="ECO:0000313" key="3">
    <source>
        <dbReference type="EMBL" id="KAF1935148.1"/>
    </source>
</evidence>
<evidence type="ECO:0000313" key="4">
    <source>
        <dbReference type="Proteomes" id="UP000800038"/>
    </source>
</evidence>
<feature type="compositionally biased region" description="Low complexity" evidence="2">
    <location>
        <begin position="1"/>
        <end position="22"/>
    </location>
</feature>
<feature type="region of interest" description="Disordered" evidence="2">
    <location>
        <begin position="281"/>
        <end position="308"/>
    </location>
</feature>
<evidence type="ECO:0000256" key="1">
    <source>
        <dbReference type="SAM" id="Coils"/>
    </source>
</evidence>